<keyword evidence="10" id="KW-0694">RNA-binding</keyword>
<evidence type="ECO:0000256" key="11">
    <source>
        <dbReference type="SAM" id="MobiDB-lite"/>
    </source>
</evidence>
<evidence type="ECO:0000256" key="3">
    <source>
        <dbReference type="ARBA" id="ARBA00004496"/>
    </source>
</evidence>
<dbReference type="InterPro" id="IPR012340">
    <property type="entry name" value="NA-bd_OB-fold"/>
</dbReference>
<comment type="subcellular location">
    <subcellularLocation>
        <location evidence="3">Cytoplasm</location>
    </subcellularLocation>
</comment>
<feature type="region of interest" description="Disordered" evidence="11">
    <location>
        <begin position="608"/>
        <end position="633"/>
    </location>
</feature>
<dbReference type="NCBIfam" id="TIGR00757">
    <property type="entry name" value="RNaseEG"/>
    <property type="match status" value="1"/>
</dbReference>
<keyword evidence="4" id="KW-0963">Cytoplasm</keyword>
<dbReference type="SMART" id="SM00316">
    <property type="entry name" value="S1"/>
    <property type="match status" value="1"/>
</dbReference>
<dbReference type="Gene3D" id="2.40.50.140">
    <property type="entry name" value="Nucleic acid-binding proteins"/>
    <property type="match status" value="1"/>
</dbReference>
<dbReference type="FunFam" id="2.40.50.140:FF:000066">
    <property type="entry name" value="Ribonuclease E"/>
    <property type="match status" value="1"/>
</dbReference>
<dbReference type="GO" id="GO:0004540">
    <property type="term" value="F:RNA nuclease activity"/>
    <property type="evidence" value="ECO:0007669"/>
    <property type="project" value="InterPro"/>
</dbReference>
<organism evidence="13">
    <name type="scientific">freshwater metagenome</name>
    <dbReference type="NCBI Taxonomy" id="449393"/>
    <lineage>
        <taxon>unclassified sequences</taxon>
        <taxon>metagenomes</taxon>
        <taxon>ecological metagenomes</taxon>
    </lineage>
</organism>
<evidence type="ECO:0000256" key="8">
    <source>
        <dbReference type="ARBA" id="ARBA00022833"/>
    </source>
</evidence>
<accession>A0A6J6DCS2</accession>
<reference evidence="13" key="1">
    <citation type="submission" date="2020-05" db="EMBL/GenBank/DDBJ databases">
        <authorList>
            <person name="Chiriac C."/>
            <person name="Salcher M."/>
            <person name="Ghai R."/>
            <person name="Kavagutti S V."/>
        </authorList>
    </citation>
    <scope>NUCLEOTIDE SEQUENCE</scope>
</reference>
<name>A0A6J6DCS2_9ZZZZ</name>
<dbReference type="GO" id="GO:0016787">
    <property type="term" value="F:hydrolase activity"/>
    <property type="evidence" value="ECO:0007669"/>
    <property type="project" value="UniProtKB-KW"/>
</dbReference>
<evidence type="ECO:0000256" key="6">
    <source>
        <dbReference type="ARBA" id="ARBA00022723"/>
    </source>
</evidence>
<dbReference type="Pfam" id="PF10150">
    <property type="entry name" value="RNase_E_G"/>
    <property type="match status" value="1"/>
</dbReference>
<keyword evidence="9" id="KW-0460">Magnesium</keyword>
<dbReference type="InterPro" id="IPR003029">
    <property type="entry name" value="S1_domain"/>
</dbReference>
<dbReference type="InterPro" id="IPR019307">
    <property type="entry name" value="RNA-bd_AU-1/RNase_E/G"/>
</dbReference>
<dbReference type="CDD" id="cd04453">
    <property type="entry name" value="S1_RNase_E"/>
    <property type="match status" value="1"/>
</dbReference>
<evidence type="ECO:0000313" key="13">
    <source>
        <dbReference type="EMBL" id="CAB4561176.1"/>
    </source>
</evidence>
<dbReference type="GO" id="GO:0005737">
    <property type="term" value="C:cytoplasm"/>
    <property type="evidence" value="ECO:0007669"/>
    <property type="project" value="UniProtKB-SubCell"/>
</dbReference>
<evidence type="ECO:0000259" key="12">
    <source>
        <dbReference type="PROSITE" id="PS50126"/>
    </source>
</evidence>
<feature type="region of interest" description="Disordered" evidence="11">
    <location>
        <begin position="1"/>
        <end position="95"/>
    </location>
</feature>
<comment type="cofactor">
    <cofactor evidence="1">
        <name>Mg(2+)</name>
        <dbReference type="ChEBI" id="CHEBI:18420"/>
    </cofactor>
</comment>
<evidence type="ECO:0000256" key="7">
    <source>
        <dbReference type="ARBA" id="ARBA00022801"/>
    </source>
</evidence>
<evidence type="ECO:0000256" key="10">
    <source>
        <dbReference type="ARBA" id="ARBA00022884"/>
    </source>
</evidence>
<gene>
    <name evidence="13" type="ORF">UFOPK1618_00548</name>
</gene>
<dbReference type="EMBL" id="CAEZTF010000091">
    <property type="protein sequence ID" value="CAB4561176.1"/>
    <property type="molecule type" value="Genomic_DNA"/>
</dbReference>
<protein>
    <submittedName>
        <fullName evidence="13">Unannotated protein</fullName>
    </submittedName>
</protein>
<evidence type="ECO:0000256" key="9">
    <source>
        <dbReference type="ARBA" id="ARBA00022842"/>
    </source>
</evidence>
<feature type="compositionally biased region" description="Basic and acidic residues" evidence="11">
    <location>
        <begin position="521"/>
        <end position="533"/>
    </location>
</feature>
<dbReference type="AlphaFoldDB" id="A0A6J6DCS2"/>
<dbReference type="PANTHER" id="PTHR30001:SF0">
    <property type="entry name" value="RIBONUCLEASE G"/>
    <property type="match status" value="1"/>
</dbReference>
<keyword evidence="7" id="KW-0378">Hydrolase</keyword>
<dbReference type="SUPFAM" id="SSF50249">
    <property type="entry name" value="Nucleic acid-binding proteins"/>
    <property type="match status" value="1"/>
</dbReference>
<comment type="cofactor">
    <cofactor evidence="2">
        <name>Zn(2+)</name>
        <dbReference type="ChEBI" id="CHEBI:29105"/>
    </cofactor>
</comment>
<dbReference type="GO" id="GO:0046872">
    <property type="term" value="F:metal ion binding"/>
    <property type="evidence" value="ECO:0007669"/>
    <property type="project" value="UniProtKB-KW"/>
</dbReference>
<feature type="domain" description="S1 motif" evidence="12">
    <location>
        <begin position="146"/>
        <end position="223"/>
    </location>
</feature>
<dbReference type="GO" id="GO:0008033">
    <property type="term" value="P:tRNA processing"/>
    <property type="evidence" value="ECO:0007669"/>
    <property type="project" value="UniProtKB-KW"/>
</dbReference>
<evidence type="ECO:0000256" key="5">
    <source>
        <dbReference type="ARBA" id="ARBA00022694"/>
    </source>
</evidence>
<proteinExistence type="predicted"/>
<feature type="region of interest" description="Disordered" evidence="11">
    <location>
        <begin position="521"/>
        <end position="555"/>
    </location>
</feature>
<dbReference type="GO" id="GO:0006364">
    <property type="term" value="P:rRNA processing"/>
    <property type="evidence" value="ECO:0007669"/>
    <property type="project" value="TreeGrafter"/>
</dbReference>
<sequence length="633" mass="69737">MFMAPDLPTPKVSAKGIANEKNSDDSHLRRRSRRRAGEAVDIDPNAAPNVVVKVRTPREPKAPSNEPTRVKGSTRLEAKKQRRRDGRDAGRRRTTITESEFLARREAVDRTMVVRSKDGKIQIGVLEDGVLVEHYVAKASEASLIGNVYLGKVQNVLPSMEAAFVDVGRGRNAVLYSGEVDWELAETGNQPRRIELALKSGDTVLVQVTKDPVGQKGARLTSQVSLPGRYLVYVPNGSMNGISRKLPDSERSRLKKILKEILPEDAGVIVRTAAEGATEEQLTLDVQRLQQQWEAISKKVEKGQAPVLLHSEPDLLVKIVRDVFNEDFQKMVISGDDAREVIEEYLASVAPDLLERVEKFEGHKDVFDEYRVGEQIAKALERKVYLPSGGSLVIDRTEAMTVVDVNTGKFVGSGGNLEETVTKNNLEAAEEIVRQLRLRDIGGIIVVDFIDMVLESNRDLVQRRLMECLSRDRTKHQVAEVTSLGLVQMTRKKLGIGLLEAFSEPCEACASRGVIVHHEPIMRSKNSAPDDQKSQNQGQSKRKNRDRNQKQETVKVVTAERAQEINNVMTQIAASTVAAHEAAGESSPITLPAAKKGENLLEAVLDALPEPKAPGQGRRKPRRATSGGNVSAG</sequence>
<dbReference type="PROSITE" id="PS50126">
    <property type="entry name" value="S1"/>
    <property type="match status" value="1"/>
</dbReference>
<evidence type="ECO:0000256" key="1">
    <source>
        <dbReference type="ARBA" id="ARBA00001946"/>
    </source>
</evidence>
<feature type="compositionally biased region" description="Basic and acidic residues" evidence="11">
    <location>
        <begin position="74"/>
        <end position="91"/>
    </location>
</feature>
<dbReference type="InterPro" id="IPR004659">
    <property type="entry name" value="RNase_E/G"/>
</dbReference>
<dbReference type="GO" id="GO:0003723">
    <property type="term" value="F:RNA binding"/>
    <property type="evidence" value="ECO:0007669"/>
    <property type="project" value="UniProtKB-KW"/>
</dbReference>
<keyword evidence="6" id="KW-0479">Metal-binding</keyword>
<keyword evidence="5" id="KW-0819">tRNA processing</keyword>
<evidence type="ECO:0000256" key="4">
    <source>
        <dbReference type="ARBA" id="ARBA00022490"/>
    </source>
</evidence>
<evidence type="ECO:0000256" key="2">
    <source>
        <dbReference type="ARBA" id="ARBA00001947"/>
    </source>
</evidence>
<dbReference type="PANTHER" id="PTHR30001">
    <property type="entry name" value="RIBONUCLEASE"/>
    <property type="match status" value="1"/>
</dbReference>
<keyword evidence="8" id="KW-0862">Zinc</keyword>